<sequence length="566" mass="64799">MKEMQITSAIAAAVIEEAKEKMKKIVSEEVETATEVAAAIKETKRKMYQFLWKIVGQLRIKVLVDKIKPHLENKKTLIILQDDQDYVSAGSRWEETRNALKLLGCRAVIVSTKNSQKATEFCHPPGVEPITYSLVGLYHDTVLELTKARMNKGNDGYTPNILREILAKCHPHEFCMKIFTYALYANPNRSYEELCKLHEDLVPHKTFGSKAKKMIKFSYKDLPREHKTCLLYLAIFPQGQNIKRSTLIGRWVTEGLITKQDWATAVHHAEQCFDTLIERGLLFPHEIGAAGKVKSCILGDQVHGFITKVASKEHILDARLSDLWARHFSIFSGLRLRASDGIDNFVHKLPKYSPQLPLLKVLDLEGTKCFEKNHYLRDICNKILLLKYLSLRRTNVRYLPSEINNLHELEVLDIRQTMVPERATRDVLLLKLRRFLANRVDPNPGLNDKSPHFPVQIPSKIEKMENLEVLSSVKASGDGRELKEIKNLWQLRKLGVVIEDRVIHLTRLLQAISDLKDCLRSLSVTISCNTRTKSILSSKEGHAIDVHRWLRQTPKHQRSHRKGAAS</sequence>
<dbReference type="Pfam" id="PF23559">
    <property type="entry name" value="WHD_DRP"/>
    <property type="match status" value="1"/>
</dbReference>
<accession>A0A3B6AR70</accession>
<dbReference type="OrthoDB" id="673262at2759"/>
<dbReference type="InterPro" id="IPR044974">
    <property type="entry name" value="Disease_R_plants"/>
</dbReference>
<dbReference type="SMR" id="A0A3B6AR70"/>
<evidence type="ECO:0000313" key="6">
    <source>
        <dbReference type="Proteomes" id="UP000019116"/>
    </source>
</evidence>
<keyword evidence="1" id="KW-0677">Repeat</keyword>
<evidence type="ECO:0000259" key="3">
    <source>
        <dbReference type="Pfam" id="PF23559"/>
    </source>
</evidence>
<evidence type="ECO:0000256" key="1">
    <source>
        <dbReference type="ARBA" id="ARBA00022737"/>
    </source>
</evidence>
<dbReference type="EnsemblPlants" id="TraesCS2A02G058900.1">
    <property type="protein sequence ID" value="TraesCS2A02G058900.1.cds1"/>
    <property type="gene ID" value="TraesCS2A02G058900"/>
</dbReference>
<reference evidence="5" key="1">
    <citation type="submission" date="2018-08" db="EMBL/GenBank/DDBJ databases">
        <authorList>
            <person name="Rossello M."/>
        </authorList>
    </citation>
    <scope>NUCLEOTIDE SEQUENCE [LARGE SCALE GENOMIC DNA]</scope>
    <source>
        <strain evidence="5">cv. Chinese Spring</strain>
    </source>
</reference>
<evidence type="ECO:0000256" key="2">
    <source>
        <dbReference type="ARBA" id="ARBA00022821"/>
    </source>
</evidence>
<dbReference type="InterPro" id="IPR036388">
    <property type="entry name" value="WH-like_DNA-bd_sf"/>
</dbReference>
<dbReference type="InterPro" id="IPR027417">
    <property type="entry name" value="P-loop_NTPase"/>
</dbReference>
<dbReference type="PANTHER" id="PTHR23155:SF1062">
    <property type="entry name" value="OS11G0579400 PROTEIN"/>
    <property type="match status" value="1"/>
</dbReference>
<dbReference type="GO" id="GO:0002758">
    <property type="term" value="P:innate immune response-activating signaling pathway"/>
    <property type="evidence" value="ECO:0007669"/>
    <property type="project" value="UniProtKB-ARBA"/>
</dbReference>
<feature type="domain" description="Disease resistance R13L4/SHOC-2-like LRR" evidence="4">
    <location>
        <begin position="349"/>
        <end position="535"/>
    </location>
</feature>
<organism evidence="5">
    <name type="scientific">Triticum aestivum</name>
    <name type="common">Wheat</name>
    <dbReference type="NCBI Taxonomy" id="4565"/>
    <lineage>
        <taxon>Eukaryota</taxon>
        <taxon>Viridiplantae</taxon>
        <taxon>Streptophyta</taxon>
        <taxon>Embryophyta</taxon>
        <taxon>Tracheophyta</taxon>
        <taxon>Spermatophyta</taxon>
        <taxon>Magnoliopsida</taxon>
        <taxon>Liliopsida</taxon>
        <taxon>Poales</taxon>
        <taxon>Poaceae</taxon>
        <taxon>BOP clade</taxon>
        <taxon>Pooideae</taxon>
        <taxon>Triticodae</taxon>
        <taxon>Triticeae</taxon>
        <taxon>Triticinae</taxon>
        <taxon>Triticum</taxon>
    </lineage>
</organism>
<dbReference type="GO" id="GO:0009626">
    <property type="term" value="P:plant-type hypersensitive response"/>
    <property type="evidence" value="ECO:0007669"/>
    <property type="project" value="UniProtKB-ARBA"/>
</dbReference>
<dbReference type="Pfam" id="PF23598">
    <property type="entry name" value="LRR_14"/>
    <property type="match status" value="1"/>
</dbReference>
<dbReference type="Gramene" id="TraesCS2A03G0117900.1">
    <property type="protein sequence ID" value="TraesCS2A03G0117900.1.CDS1"/>
    <property type="gene ID" value="TraesCS2A03G0117900"/>
</dbReference>
<dbReference type="SUPFAM" id="SSF52047">
    <property type="entry name" value="RNI-like"/>
    <property type="match status" value="1"/>
</dbReference>
<dbReference type="InterPro" id="IPR058922">
    <property type="entry name" value="WHD_DRP"/>
</dbReference>
<dbReference type="InterPro" id="IPR055414">
    <property type="entry name" value="LRR_R13L4/SHOC2-like"/>
</dbReference>
<dbReference type="PANTHER" id="PTHR23155">
    <property type="entry name" value="DISEASE RESISTANCE PROTEIN RP"/>
    <property type="match status" value="1"/>
</dbReference>
<dbReference type="FunFam" id="1.10.10.10:FF:000322">
    <property type="entry name" value="Probable disease resistance protein At1g63360"/>
    <property type="match status" value="1"/>
</dbReference>
<dbReference type="Gramene" id="TraesCS2A02G058900.1">
    <property type="protein sequence ID" value="TraesCS2A02G058900.1.cds1"/>
    <property type="gene ID" value="TraesCS2A02G058900"/>
</dbReference>
<dbReference type="Proteomes" id="UP000019116">
    <property type="component" value="Chromosome 2A"/>
</dbReference>
<name>A0A3B6AR70_WHEAT</name>
<dbReference type="InterPro" id="IPR032675">
    <property type="entry name" value="LRR_dom_sf"/>
</dbReference>
<dbReference type="SUPFAM" id="SSF52540">
    <property type="entry name" value="P-loop containing nucleoside triphosphate hydrolases"/>
    <property type="match status" value="1"/>
</dbReference>
<dbReference type="Gene3D" id="1.10.10.10">
    <property type="entry name" value="Winged helix-like DNA-binding domain superfamily/Winged helix DNA-binding domain"/>
    <property type="match status" value="1"/>
</dbReference>
<dbReference type="STRING" id="4565.A0A3B6AR70"/>
<dbReference type="Gene3D" id="3.80.10.10">
    <property type="entry name" value="Ribonuclease Inhibitor"/>
    <property type="match status" value="1"/>
</dbReference>
<evidence type="ECO:0000259" key="4">
    <source>
        <dbReference type="Pfam" id="PF23598"/>
    </source>
</evidence>
<dbReference type="AlphaFoldDB" id="A0A3B6AR70"/>
<evidence type="ECO:0008006" key="7">
    <source>
        <dbReference type="Google" id="ProtNLM"/>
    </source>
</evidence>
<proteinExistence type="predicted"/>
<evidence type="ECO:0000313" key="5">
    <source>
        <dbReference type="EnsemblPlants" id="TraesCS2A02G058900.1.cds1"/>
    </source>
</evidence>
<dbReference type="GO" id="GO:0042742">
    <property type="term" value="P:defense response to bacterium"/>
    <property type="evidence" value="ECO:0007669"/>
    <property type="project" value="UniProtKB-ARBA"/>
</dbReference>
<keyword evidence="6" id="KW-1185">Reference proteome</keyword>
<keyword evidence="2" id="KW-0611">Plant defense</keyword>
<feature type="domain" description="Disease resistance protein winged helix" evidence="3">
    <location>
        <begin position="235"/>
        <end position="305"/>
    </location>
</feature>
<protein>
    <recommendedName>
        <fullName evidence="7">NB-ARC domain-containing protein</fullName>
    </recommendedName>
</protein>
<reference evidence="5" key="2">
    <citation type="submission" date="2018-10" db="UniProtKB">
        <authorList>
            <consortium name="EnsemblPlants"/>
        </authorList>
    </citation>
    <scope>IDENTIFICATION</scope>
</reference>